<evidence type="ECO:0000256" key="3">
    <source>
        <dbReference type="ARBA" id="ARBA00022960"/>
    </source>
</evidence>
<dbReference type="AlphaFoldDB" id="A0A926D5C5"/>
<protein>
    <recommendedName>
        <fullName evidence="2 5">Cell shape-determining protein MreC</fullName>
    </recommendedName>
    <alternativeName>
        <fullName evidence="4 5">Cell shape protein MreC</fullName>
    </alternativeName>
</protein>
<dbReference type="PANTHER" id="PTHR34138">
    <property type="entry name" value="CELL SHAPE-DETERMINING PROTEIN MREC"/>
    <property type="match status" value="1"/>
</dbReference>
<evidence type="ECO:0000313" key="9">
    <source>
        <dbReference type="Proteomes" id="UP000623172"/>
    </source>
</evidence>
<evidence type="ECO:0000259" key="7">
    <source>
        <dbReference type="Pfam" id="PF04085"/>
    </source>
</evidence>
<dbReference type="EMBL" id="JACRSR010000002">
    <property type="protein sequence ID" value="MBC8531551.1"/>
    <property type="molecule type" value="Genomic_DNA"/>
</dbReference>
<keyword evidence="6" id="KW-0175">Coiled coil</keyword>
<dbReference type="PIRSF" id="PIRSF038471">
    <property type="entry name" value="MreC"/>
    <property type="match status" value="1"/>
</dbReference>
<dbReference type="NCBIfam" id="TIGR00219">
    <property type="entry name" value="mreC"/>
    <property type="match status" value="1"/>
</dbReference>
<sequence>MKPLMRKWPILAVIILVVIFILLIVITALDTNNVTGLESVFGGIAGPIQGFFGRVTGSIGDFFGSIGRNRDLQKDYDELALEASTLATENQQLQDMKQENERLKALLNYSEEHPELTVGYAKVTAKNPGTWFSTFVIDQGTNQGVEVDMAVINEDGLVGRVMETGGNWSKVVSIIDGRSSVSGLIERTRDNGVLRGTLDTGVNEGLCHMYYLPFESELLPGDVVSTSGLGGVYPKGIPIGEITEVSRSGADGQKYAVVRPYVDFYHLEGVLVVRSSTEQIEVD</sequence>
<keyword evidence="3 5" id="KW-0133">Cell shape</keyword>
<dbReference type="InterPro" id="IPR055342">
    <property type="entry name" value="MreC_beta-barrel_core"/>
</dbReference>
<proteinExistence type="inferred from homology"/>
<gene>
    <name evidence="8" type="primary">mreC</name>
    <name evidence="8" type="ORF">H8696_06775</name>
</gene>
<reference evidence="8" key="1">
    <citation type="submission" date="2020-08" db="EMBL/GenBank/DDBJ databases">
        <title>Genome public.</title>
        <authorList>
            <person name="Liu C."/>
            <person name="Sun Q."/>
        </authorList>
    </citation>
    <scope>NUCLEOTIDE SEQUENCE</scope>
    <source>
        <strain evidence="8">NSJ-53</strain>
    </source>
</reference>
<dbReference type="PANTHER" id="PTHR34138:SF1">
    <property type="entry name" value="CELL SHAPE-DETERMINING PROTEIN MREC"/>
    <property type="match status" value="1"/>
</dbReference>
<dbReference type="GO" id="GO:0005886">
    <property type="term" value="C:plasma membrane"/>
    <property type="evidence" value="ECO:0007669"/>
    <property type="project" value="TreeGrafter"/>
</dbReference>
<dbReference type="RefSeq" id="WP_249316175.1">
    <property type="nucleotide sequence ID" value="NZ_JACRSR010000002.1"/>
</dbReference>
<dbReference type="Proteomes" id="UP000623172">
    <property type="component" value="Unassembled WGS sequence"/>
</dbReference>
<dbReference type="GO" id="GO:0008360">
    <property type="term" value="P:regulation of cell shape"/>
    <property type="evidence" value="ECO:0007669"/>
    <property type="project" value="UniProtKB-KW"/>
</dbReference>
<evidence type="ECO:0000256" key="6">
    <source>
        <dbReference type="SAM" id="Coils"/>
    </source>
</evidence>
<dbReference type="Gene3D" id="2.40.10.340">
    <property type="entry name" value="Rod shape-determining protein MreC, domain 1"/>
    <property type="match status" value="1"/>
</dbReference>
<dbReference type="Gene3D" id="2.40.10.350">
    <property type="entry name" value="Rod shape-determining protein MreC, domain 2"/>
    <property type="match status" value="1"/>
</dbReference>
<name>A0A926D5C5_9FIRM</name>
<dbReference type="InterPro" id="IPR042175">
    <property type="entry name" value="Cell/Rod_MreC_2"/>
</dbReference>
<feature type="domain" description="Rod shape-determining protein MreC beta-barrel core" evidence="7">
    <location>
        <begin position="123"/>
        <end position="273"/>
    </location>
</feature>
<evidence type="ECO:0000256" key="5">
    <source>
        <dbReference type="PIRNR" id="PIRNR038471"/>
    </source>
</evidence>
<dbReference type="Pfam" id="PF04085">
    <property type="entry name" value="MreC"/>
    <property type="match status" value="1"/>
</dbReference>
<evidence type="ECO:0000313" key="8">
    <source>
        <dbReference type="EMBL" id="MBC8531551.1"/>
    </source>
</evidence>
<evidence type="ECO:0000256" key="1">
    <source>
        <dbReference type="ARBA" id="ARBA00009369"/>
    </source>
</evidence>
<dbReference type="InterPro" id="IPR042177">
    <property type="entry name" value="Cell/Rod_1"/>
</dbReference>
<accession>A0A926D5C5</accession>
<comment type="caution">
    <text evidence="8">The sequence shown here is derived from an EMBL/GenBank/DDBJ whole genome shotgun (WGS) entry which is preliminary data.</text>
</comment>
<comment type="similarity">
    <text evidence="1 5">Belongs to the MreC family.</text>
</comment>
<evidence type="ECO:0000256" key="4">
    <source>
        <dbReference type="ARBA" id="ARBA00032089"/>
    </source>
</evidence>
<dbReference type="InterPro" id="IPR007221">
    <property type="entry name" value="MreC"/>
</dbReference>
<feature type="coiled-coil region" evidence="6">
    <location>
        <begin position="69"/>
        <end position="113"/>
    </location>
</feature>
<evidence type="ECO:0000256" key="2">
    <source>
        <dbReference type="ARBA" id="ARBA00013855"/>
    </source>
</evidence>
<organism evidence="8 9">
    <name type="scientific">Gehongia tenuis</name>
    <dbReference type="NCBI Taxonomy" id="2763655"/>
    <lineage>
        <taxon>Bacteria</taxon>
        <taxon>Bacillati</taxon>
        <taxon>Bacillota</taxon>
        <taxon>Clostridia</taxon>
        <taxon>Christensenellales</taxon>
        <taxon>Christensenellaceae</taxon>
        <taxon>Gehongia</taxon>
    </lineage>
</organism>
<comment type="function">
    <text evidence="5">Involved in formation and maintenance of cell shape.</text>
</comment>
<keyword evidence="9" id="KW-1185">Reference proteome</keyword>